<keyword evidence="2" id="KW-1185">Reference proteome</keyword>
<dbReference type="Proteomes" id="UP001338125">
    <property type="component" value="Unassembled WGS sequence"/>
</dbReference>
<reference evidence="1 2" key="1">
    <citation type="submission" date="2024-01" db="EMBL/GenBank/DDBJ databases">
        <title>Complete genome of Cladobotryum mycophilum ATHUM6906.</title>
        <authorList>
            <person name="Christinaki A.C."/>
            <person name="Myridakis A.I."/>
            <person name="Kouvelis V.N."/>
        </authorList>
    </citation>
    <scope>NUCLEOTIDE SEQUENCE [LARGE SCALE GENOMIC DNA]</scope>
    <source>
        <strain evidence="1 2">ATHUM6906</strain>
    </source>
</reference>
<dbReference type="PANTHER" id="PTHR39697">
    <property type="entry name" value="RICIN B LECTIN DOMAIN-CONTAINING PROTEIN-RELATED"/>
    <property type="match status" value="1"/>
</dbReference>
<name>A0ABR0SNY1_9HYPO</name>
<sequence>MSYAKSQGDATSTSGSTIFTPYTSSHGDSATVNGELWDGRCYAVPWPGETYIILEKDTGRAITLANGRLRLQEIQDDGNTQCHWLCVEANGYFGFLNVKSGRYLGHNGEWNMRASASVLQDWEYFTPRRHPKGGYQLLTPYYHHTLRGMTVANDGVSLVRKQHGATLWEFVKV</sequence>
<organism evidence="1 2">
    <name type="scientific">Cladobotryum mycophilum</name>
    <dbReference type="NCBI Taxonomy" id="491253"/>
    <lineage>
        <taxon>Eukaryota</taxon>
        <taxon>Fungi</taxon>
        <taxon>Dikarya</taxon>
        <taxon>Ascomycota</taxon>
        <taxon>Pezizomycotina</taxon>
        <taxon>Sordariomycetes</taxon>
        <taxon>Hypocreomycetidae</taxon>
        <taxon>Hypocreales</taxon>
        <taxon>Hypocreaceae</taxon>
        <taxon>Cladobotryum</taxon>
    </lineage>
</organism>
<dbReference type="Gene3D" id="2.80.10.50">
    <property type="match status" value="1"/>
</dbReference>
<dbReference type="InterPro" id="IPR035992">
    <property type="entry name" value="Ricin_B-like_lectins"/>
</dbReference>
<accession>A0ABR0SNY1</accession>
<proteinExistence type="predicted"/>
<protein>
    <recommendedName>
        <fullName evidence="3">Ricin B lectin domain-containing protein</fullName>
    </recommendedName>
</protein>
<gene>
    <name evidence="1" type="ORF">PT974_06911</name>
</gene>
<dbReference type="EMBL" id="JAVFKD010000012">
    <property type="protein sequence ID" value="KAK5993480.1"/>
    <property type="molecule type" value="Genomic_DNA"/>
</dbReference>
<evidence type="ECO:0000313" key="1">
    <source>
        <dbReference type="EMBL" id="KAK5993480.1"/>
    </source>
</evidence>
<comment type="caution">
    <text evidence="1">The sequence shown here is derived from an EMBL/GenBank/DDBJ whole genome shotgun (WGS) entry which is preliminary data.</text>
</comment>
<evidence type="ECO:0008006" key="3">
    <source>
        <dbReference type="Google" id="ProtNLM"/>
    </source>
</evidence>
<dbReference type="SUPFAM" id="SSF50370">
    <property type="entry name" value="Ricin B-like lectins"/>
    <property type="match status" value="1"/>
</dbReference>
<evidence type="ECO:0000313" key="2">
    <source>
        <dbReference type="Proteomes" id="UP001338125"/>
    </source>
</evidence>
<dbReference type="PANTHER" id="PTHR39697:SF1">
    <property type="entry name" value="RICIN B LECTIN DOMAIN-CONTAINING PROTEIN"/>
    <property type="match status" value="1"/>
</dbReference>